<keyword evidence="2 6" id="KW-0436">Ligase</keyword>
<dbReference type="GO" id="GO:0051301">
    <property type="term" value="P:cell division"/>
    <property type="evidence" value="ECO:0007669"/>
    <property type="project" value="UniProtKB-KW"/>
</dbReference>
<dbReference type="GO" id="GO:0008765">
    <property type="term" value="F:UDP-N-acetylmuramoylalanyl-D-glutamate-2,6-diaminopimelate ligase activity"/>
    <property type="evidence" value="ECO:0007669"/>
    <property type="project" value="UniProtKB-UniRule"/>
</dbReference>
<dbReference type="HAMAP" id="MF_00208">
    <property type="entry name" value="MurE"/>
    <property type="match status" value="1"/>
</dbReference>
<evidence type="ECO:0000259" key="4">
    <source>
        <dbReference type="Pfam" id="PF02875"/>
    </source>
</evidence>
<feature type="binding site" evidence="2">
    <location>
        <position position="41"/>
    </location>
    <ligand>
        <name>UDP-N-acetyl-alpha-D-muramoyl-L-alanyl-D-glutamate</name>
        <dbReference type="ChEBI" id="CHEBI:83900"/>
    </ligand>
</feature>
<keyword evidence="2" id="KW-0963">Cytoplasm</keyword>
<dbReference type="InterPro" id="IPR005761">
    <property type="entry name" value="UDP-N-AcMur-Glu-dNH2Pim_ligase"/>
</dbReference>
<dbReference type="GO" id="GO:0008360">
    <property type="term" value="P:regulation of cell shape"/>
    <property type="evidence" value="ECO:0007669"/>
    <property type="project" value="UniProtKB-KW"/>
</dbReference>
<feature type="binding site" evidence="2">
    <location>
        <position position="203"/>
    </location>
    <ligand>
        <name>UDP-N-acetyl-alpha-D-muramoyl-L-alanyl-D-glutamate</name>
        <dbReference type="ChEBI" id="CHEBI:83900"/>
    </ligand>
</feature>
<keyword evidence="2 3" id="KW-0961">Cell wall biogenesis/degradation</keyword>
<dbReference type="GO" id="GO:0071555">
    <property type="term" value="P:cell wall organization"/>
    <property type="evidence" value="ECO:0007669"/>
    <property type="project" value="UniProtKB-KW"/>
</dbReference>
<feature type="domain" description="Mur ligase C-terminal" evidence="4">
    <location>
        <begin position="362"/>
        <end position="494"/>
    </location>
</feature>
<dbReference type="Gene3D" id="3.40.1190.10">
    <property type="entry name" value="Mur-like, catalytic domain"/>
    <property type="match status" value="1"/>
</dbReference>
<dbReference type="GO" id="GO:0009252">
    <property type="term" value="P:peptidoglycan biosynthetic process"/>
    <property type="evidence" value="ECO:0007669"/>
    <property type="project" value="UniProtKB-UniRule"/>
</dbReference>
<gene>
    <name evidence="2 6" type="primary">murE</name>
    <name evidence="6" type="ORF">CNECB9_5090034</name>
</gene>
<sequence>MELDPMTAKPLLPLEVTAQASNALAWLRTNVAAAAQLSGDTRRLARGDVFFAYVLGNARLASDGRPYIAQAIAAGAGAIVYEADGFDWPFGDVVPHLAVSRLHQLAGPIAAGWHGNPVRGLAVTGITGTNGKTSCSQWLARVLQAAGTPCATIGTLGTGFPGALQATGFTTPDAVQLQASLASLHDAGARAVAMEVSSHGLEQERVAGTHFSVAVLTNLTQDHLDYHGSMAEYEAAKESLFRWDGLRTAVVNRDDAMGQRLLAADAAAIGAPHVIEYGIGGPGAATLRRPRGEWLRATNVRATPTGTAFHIDGSFGSAEMATPMIGAFNVSNLLAVLGAALVNGVAWDAAIAALRALTPVEGRMELFGAAGGPDAPLAVVDYAHTPDALAQTLAALRPVAQARNGRLWCVFGCGGDRDPIKRPLMGAVAEREADEVILTSDNPRSEDPQDILDAIADGMAERARARQIEDRAAAILYAVRHAAPADVVLVAGKGHEATQEIQGRKRPFSDREHVRLALATRGVSA</sequence>
<dbReference type="Pfam" id="PF02875">
    <property type="entry name" value="Mur_ligase_C"/>
    <property type="match status" value="1"/>
</dbReference>
<dbReference type="InterPro" id="IPR036615">
    <property type="entry name" value="Mur_ligase_C_dom_sf"/>
</dbReference>
<comment type="subcellular location">
    <subcellularLocation>
        <location evidence="2 3">Cytoplasm</location>
    </subcellularLocation>
</comment>
<accession>A0A1K0INV3</accession>
<comment type="cofactor">
    <cofactor evidence="2">
        <name>Mg(2+)</name>
        <dbReference type="ChEBI" id="CHEBI:18420"/>
    </cofactor>
</comment>
<feature type="binding site" evidence="2">
    <location>
        <position position="205"/>
    </location>
    <ligand>
        <name>UDP-N-acetyl-alpha-D-muramoyl-L-alanyl-D-glutamate</name>
        <dbReference type="ChEBI" id="CHEBI:83900"/>
    </ligand>
</feature>
<feature type="binding site" evidence="2">
    <location>
        <position position="417"/>
    </location>
    <ligand>
        <name>meso-2,6-diaminopimelate</name>
        <dbReference type="ChEBI" id="CHEBI:57791"/>
    </ligand>
</feature>
<dbReference type="GO" id="GO:0005737">
    <property type="term" value="C:cytoplasm"/>
    <property type="evidence" value="ECO:0007669"/>
    <property type="project" value="UniProtKB-SubCell"/>
</dbReference>
<dbReference type="GO" id="GO:0005524">
    <property type="term" value="F:ATP binding"/>
    <property type="evidence" value="ECO:0007669"/>
    <property type="project" value="UniProtKB-UniRule"/>
</dbReference>
<dbReference type="SUPFAM" id="SSF63418">
    <property type="entry name" value="MurE/MurF N-terminal domain"/>
    <property type="match status" value="1"/>
</dbReference>
<keyword evidence="2" id="KW-0547">Nucleotide-binding</keyword>
<dbReference type="UniPathway" id="UPA00219"/>
<dbReference type="Gene3D" id="3.90.190.20">
    <property type="entry name" value="Mur ligase, C-terminal domain"/>
    <property type="match status" value="1"/>
</dbReference>
<name>A0A1K0INV3_CUPNE</name>
<dbReference type="EMBL" id="FMSH01000456">
    <property type="protein sequence ID" value="SCU92026.1"/>
    <property type="molecule type" value="Genomic_DNA"/>
</dbReference>
<dbReference type="NCBIfam" id="TIGR01085">
    <property type="entry name" value="murE"/>
    <property type="match status" value="1"/>
</dbReference>
<feature type="binding site" evidence="2">
    <location>
        <begin position="441"/>
        <end position="444"/>
    </location>
    <ligand>
        <name>meso-2,6-diaminopimelate</name>
        <dbReference type="ChEBI" id="CHEBI:57791"/>
    </ligand>
</feature>
<dbReference type="EC" id="6.3.2.13" evidence="2"/>
<evidence type="ECO:0000259" key="5">
    <source>
        <dbReference type="Pfam" id="PF08245"/>
    </source>
</evidence>
<comment type="catalytic activity">
    <reaction evidence="2">
        <text>UDP-N-acetyl-alpha-D-muramoyl-L-alanyl-D-glutamate + meso-2,6-diaminopimelate + ATP = UDP-N-acetyl-alpha-D-muramoyl-L-alanyl-gamma-D-glutamyl-meso-2,6-diaminopimelate + ADP + phosphate + H(+)</text>
        <dbReference type="Rhea" id="RHEA:23676"/>
        <dbReference type="ChEBI" id="CHEBI:15378"/>
        <dbReference type="ChEBI" id="CHEBI:30616"/>
        <dbReference type="ChEBI" id="CHEBI:43474"/>
        <dbReference type="ChEBI" id="CHEBI:57791"/>
        <dbReference type="ChEBI" id="CHEBI:83900"/>
        <dbReference type="ChEBI" id="CHEBI:83905"/>
        <dbReference type="ChEBI" id="CHEBI:456216"/>
        <dbReference type="EC" id="6.3.2.13"/>
    </reaction>
</comment>
<dbReference type="SUPFAM" id="SSF53623">
    <property type="entry name" value="MurD-like peptide ligases, catalytic domain"/>
    <property type="match status" value="1"/>
</dbReference>
<comment type="PTM">
    <text evidence="2">Carboxylation is probably crucial for Mg(2+) binding and, consequently, for the gamma-phosphate positioning of ATP.</text>
</comment>
<dbReference type="Pfam" id="PF08245">
    <property type="entry name" value="Mur_ligase_M"/>
    <property type="match status" value="1"/>
</dbReference>
<evidence type="ECO:0000256" key="1">
    <source>
        <dbReference type="ARBA" id="ARBA00005898"/>
    </source>
</evidence>
<dbReference type="InterPro" id="IPR013221">
    <property type="entry name" value="Mur_ligase_cen"/>
</dbReference>
<feature type="binding site" evidence="2">
    <location>
        <position position="197"/>
    </location>
    <ligand>
        <name>UDP-N-acetyl-alpha-D-muramoyl-L-alanyl-D-glutamate</name>
        <dbReference type="ChEBI" id="CHEBI:83900"/>
    </ligand>
</feature>
<feature type="binding site" evidence="2">
    <location>
        <begin position="128"/>
        <end position="134"/>
    </location>
    <ligand>
        <name>ATP</name>
        <dbReference type="ChEBI" id="CHEBI:30616"/>
    </ligand>
</feature>
<reference evidence="6" key="1">
    <citation type="submission" date="2016-09" db="EMBL/GenBank/DDBJ databases">
        <authorList>
            <person name="Capua I."/>
            <person name="De Benedictis P."/>
            <person name="Joannis T."/>
            <person name="Lombin L.H."/>
            <person name="Cattoli G."/>
        </authorList>
    </citation>
    <scope>NUCLEOTIDE SEQUENCE</scope>
    <source>
        <strain evidence="6">B9</strain>
    </source>
</reference>
<dbReference type="PANTHER" id="PTHR23135:SF4">
    <property type="entry name" value="UDP-N-ACETYLMURAMOYL-L-ALANYL-D-GLUTAMATE--2,6-DIAMINOPIMELATE LIGASE MURE HOMOLOG, CHLOROPLASTIC"/>
    <property type="match status" value="1"/>
</dbReference>
<feature type="modified residue" description="N6-carboxylysine" evidence="2">
    <location>
        <position position="237"/>
    </location>
</feature>
<protein>
    <recommendedName>
        <fullName evidence="2">UDP-N-acetylmuramoyl-L-alanyl-D-glutamate--2,6-diaminopimelate ligase</fullName>
        <ecNumber evidence="2">6.3.2.13</ecNumber>
    </recommendedName>
    <alternativeName>
        <fullName evidence="2">Meso-A2pm-adding enzyme</fullName>
    </alternativeName>
    <alternativeName>
        <fullName evidence="2">Meso-diaminopimelate-adding enzyme</fullName>
    </alternativeName>
    <alternativeName>
        <fullName evidence="2">UDP-MurNAc-L-Ala-D-Glu:meso-diaminopimelate ligase</fullName>
    </alternativeName>
    <alternativeName>
        <fullName evidence="2">UDP-MurNAc-tripeptide synthetase</fullName>
    </alternativeName>
    <alternativeName>
        <fullName evidence="2">UDP-N-acetylmuramyl-tripeptide synthetase</fullName>
    </alternativeName>
</protein>
<organism evidence="6">
    <name type="scientific">Cupriavidus necator</name>
    <name type="common">Alcaligenes eutrophus</name>
    <name type="synonym">Ralstonia eutropha</name>
    <dbReference type="NCBI Taxonomy" id="106590"/>
    <lineage>
        <taxon>Bacteria</taxon>
        <taxon>Pseudomonadati</taxon>
        <taxon>Pseudomonadota</taxon>
        <taxon>Betaproteobacteria</taxon>
        <taxon>Burkholderiales</taxon>
        <taxon>Burkholderiaceae</taxon>
        <taxon>Cupriavidus</taxon>
    </lineage>
</organism>
<dbReference type="InterPro" id="IPR035911">
    <property type="entry name" value="MurE/MurF_N"/>
</dbReference>
<keyword evidence="2 3" id="KW-0131">Cell cycle</keyword>
<keyword evidence="2" id="KW-0460">Magnesium</keyword>
<dbReference type="InterPro" id="IPR036565">
    <property type="entry name" value="Mur-like_cat_sf"/>
</dbReference>
<dbReference type="PANTHER" id="PTHR23135">
    <property type="entry name" value="MUR LIGASE FAMILY MEMBER"/>
    <property type="match status" value="1"/>
</dbReference>
<feature type="binding site" evidence="2">
    <location>
        <begin position="170"/>
        <end position="171"/>
    </location>
    <ligand>
        <name>UDP-N-acetyl-alpha-D-muramoyl-L-alanyl-D-glutamate</name>
        <dbReference type="ChEBI" id="CHEBI:83900"/>
    </ligand>
</feature>
<feature type="binding site" evidence="2">
    <location>
        <position position="492"/>
    </location>
    <ligand>
        <name>meso-2,6-diaminopimelate</name>
        <dbReference type="ChEBI" id="CHEBI:57791"/>
    </ligand>
</feature>
<feature type="short sequence motif" description="Meso-diaminopimelate recognition motif" evidence="2">
    <location>
        <begin position="441"/>
        <end position="444"/>
    </location>
</feature>
<comment type="pathway">
    <text evidence="2 3">Cell wall biogenesis; peptidoglycan biosynthesis.</text>
</comment>
<evidence type="ECO:0000256" key="3">
    <source>
        <dbReference type="RuleBase" id="RU004135"/>
    </source>
</evidence>
<proteinExistence type="inferred from homology"/>
<dbReference type="AlphaFoldDB" id="A0A1K0INV3"/>
<dbReference type="NCBIfam" id="NF001126">
    <property type="entry name" value="PRK00139.1-4"/>
    <property type="match status" value="1"/>
</dbReference>
<keyword evidence="2 3" id="KW-0132">Cell division</keyword>
<feature type="domain" description="Mur ligase central" evidence="5">
    <location>
        <begin position="126"/>
        <end position="340"/>
    </location>
</feature>
<keyword evidence="2 3" id="KW-0573">Peptidoglycan synthesis</keyword>
<dbReference type="Gene3D" id="3.40.1390.10">
    <property type="entry name" value="MurE/MurF, N-terminal domain"/>
    <property type="match status" value="1"/>
</dbReference>
<keyword evidence="2" id="KW-0067">ATP-binding</keyword>
<dbReference type="InterPro" id="IPR004101">
    <property type="entry name" value="Mur_ligase_C"/>
</dbReference>
<evidence type="ECO:0000256" key="2">
    <source>
        <dbReference type="HAMAP-Rule" id="MF_00208"/>
    </source>
</evidence>
<evidence type="ECO:0000313" key="6">
    <source>
        <dbReference type="EMBL" id="SCU92026.1"/>
    </source>
</evidence>
<comment type="caution">
    <text evidence="2">Lacks conserved residue(s) required for the propagation of feature annotation.</text>
</comment>
<keyword evidence="2 3" id="KW-0133">Cell shape</keyword>
<comment type="similarity">
    <text evidence="1 2">Belongs to the MurCDEF family. MurE subfamily.</text>
</comment>
<comment type="function">
    <text evidence="2">Catalyzes the addition of meso-diaminopimelic acid to the nucleotide precursor UDP-N-acetylmuramoyl-L-alanyl-D-glutamate (UMAG) in the biosynthesis of bacterial cell-wall peptidoglycan.</text>
</comment>
<dbReference type="GO" id="GO:0000287">
    <property type="term" value="F:magnesium ion binding"/>
    <property type="evidence" value="ECO:0007669"/>
    <property type="project" value="UniProtKB-UniRule"/>
</dbReference>
<feature type="binding site" evidence="2">
    <location>
        <position position="496"/>
    </location>
    <ligand>
        <name>meso-2,6-diaminopimelate</name>
        <dbReference type="ChEBI" id="CHEBI:57791"/>
    </ligand>
</feature>
<dbReference type="SUPFAM" id="SSF53244">
    <property type="entry name" value="MurD-like peptide ligases, peptide-binding domain"/>
    <property type="match status" value="1"/>
</dbReference>